<proteinExistence type="predicted"/>
<accession>A0ABW7LR59</accession>
<gene>
    <name evidence="1" type="ORF">ACHFJ0_20655</name>
</gene>
<dbReference type="Proteomes" id="UP001609376">
    <property type="component" value="Unassembled WGS sequence"/>
</dbReference>
<dbReference type="RefSeq" id="WP_395135680.1">
    <property type="nucleotide sequence ID" value="NZ_JBIMPR010000019.1"/>
</dbReference>
<organism evidence="1 2">
    <name type="scientific">Paracoccus broussonetiae subsp. drimophilus</name>
    <dbReference type="NCBI Taxonomy" id="3373869"/>
    <lineage>
        <taxon>Bacteria</taxon>
        <taxon>Pseudomonadati</taxon>
        <taxon>Pseudomonadota</taxon>
        <taxon>Alphaproteobacteria</taxon>
        <taxon>Rhodobacterales</taxon>
        <taxon>Paracoccaceae</taxon>
        <taxon>Paracoccus</taxon>
        <taxon>Paracoccus broussonetiae</taxon>
    </lineage>
</organism>
<dbReference type="EMBL" id="JBIMPR010000019">
    <property type="protein sequence ID" value="MFH5776662.1"/>
    <property type="molecule type" value="Genomic_DNA"/>
</dbReference>
<name>A0ABW7LR59_9RHOB</name>
<protein>
    <submittedName>
        <fullName evidence="1">Uncharacterized protein</fullName>
    </submittedName>
</protein>
<evidence type="ECO:0000313" key="1">
    <source>
        <dbReference type="EMBL" id="MFH5776662.1"/>
    </source>
</evidence>
<comment type="caution">
    <text evidence="1">The sequence shown here is derived from an EMBL/GenBank/DDBJ whole genome shotgun (WGS) entry which is preliminary data.</text>
</comment>
<reference evidence="1 2" key="1">
    <citation type="submission" date="2024-10" db="EMBL/GenBank/DDBJ databases">
        <title>Paracoccus drimophilus sp. nov., a novel bacterium from corn roots in Hunan.</title>
        <authorList>
            <person name="Li X."/>
        </authorList>
    </citation>
    <scope>NUCLEOTIDE SEQUENCE [LARGE SCALE GENOMIC DNA]</scope>
    <source>
        <strain evidence="1 2">NGMCC 1.201697</strain>
    </source>
</reference>
<sequence>MRIIRISEILHDEGVTGLYSRLRFPKAASGGWAPSPITPEVSVTGGRPDLQDRLRRVLRRAGRQVIRDRRGHELTRFHIDPALGPFESYGSNDILVLSRKAGPHLDQIVQHGKSAQAVVEMCPERYQKLAAAGMGRDRLFLAAGGLDGFALGIYRFLLAARAVEPDAVDWHSMVPDFPVGHDRMPRLCLSLGEVKFRRQFFLQQGPRGFVLCDGLRQDPGWIGAAMGYRAMAQACLARGIGQAIFCEDDVEIAPDFEIRLEKVMAYLKSRDWDVFSGLSTHVRQGYHAEQVESFRGETFLHLNRTTGMVFNIVNRRALERLAAWRYDEHGRQGITIDAHLESMPGLRAVTTMPFLVDHCDALSSTAWGFSNRRYRGMITNSQQRLAQMAAARLGDATAAI</sequence>
<evidence type="ECO:0000313" key="2">
    <source>
        <dbReference type="Proteomes" id="UP001609376"/>
    </source>
</evidence>
<keyword evidence="2" id="KW-1185">Reference proteome</keyword>